<keyword evidence="2" id="KW-1185">Reference proteome</keyword>
<evidence type="ECO:0000313" key="2">
    <source>
        <dbReference type="Proteomes" id="UP000193642"/>
    </source>
</evidence>
<reference evidence="1 2" key="1">
    <citation type="submission" date="2016-07" db="EMBL/GenBank/DDBJ databases">
        <title>Pervasive Adenine N6-methylation of Active Genes in Fungi.</title>
        <authorList>
            <consortium name="DOE Joint Genome Institute"/>
            <person name="Mondo S.J."/>
            <person name="Dannebaum R.O."/>
            <person name="Kuo R.C."/>
            <person name="Labutti K."/>
            <person name="Haridas S."/>
            <person name="Kuo A."/>
            <person name="Salamov A."/>
            <person name="Ahrendt S.R."/>
            <person name="Lipzen A."/>
            <person name="Sullivan W."/>
            <person name="Andreopoulos W.B."/>
            <person name="Clum A."/>
            <person name="Lindquist E."/>
            <person name="Daum C."/>
            <person name="Ramamoorthy G.K."/>
            <person name="Gryganskyi A."/>
            <person name="Culley D."/>
            <person name="Magnuson J.K."/>
            <person name="James T.Y."/>
            <person name="O'Malley M.A."/>
            <person name="Stajich J.E."/>
            <person name="Spatafora J.W."/>
            <person name="Visel A."/>
            <person name="Grigoriev I.V."/>
        </authorList>
    </citation>
    <scope>NUCLEOTIDE SEQUENCE [LARGE SCALE GENOMIC DNA]</scope>
    <source>
        <strain evidence="1 2">JEL800</strain>
    </source>
</reference>
<dbReference type="AlphaFoldDB" id="A0A1Y2CIA9"/>
<gene>
    <name evidence="1" type="ORF">BCR33DRAFT_715198</name>
</gene>
<comment type="caution">
    <text evidence="1">The sequence shown here is derived from an EMBL/GenBank/DDBJ whole genome shotgun (WGS) entry which is preliminary data.</text>
</comment>
<organism evidence="1 2">
    <name type="scientific">Rhizoclosmatium globosum</name>
    <dbReference type="NCBI Taxonomy" id="329046"/>
    <lineage>
        <taxon>Eukaryota</taxon>
        <taxon>Fungi</taxon>
        <taxon>Fungi incertae sedis</taxon>
        <taxon>Chytridiomycota</taxon>
        <taxon>Chytridiomycota incertae sedis</taxon>
        <taxon>Chytridiomycetes</taxon>
        <taxon>Chytridiales</taxon>
        <taxon>Chytriomycetaceae</taxon>
        <taxon>Rhizoclosmatium</taxon>
    </lineage>
</organism>
<dbReference type="EMBL" id="MCGO01000015">
    <property type="protein sequence ID" value="ORY46752.1"/>
    <property type="molecule type" value="Genomic_DNA"/>
</dbReference>
<dbReference type="Proteomes" id="UP000193642">
    <property type="component" value="Unassembled WGS sequence"/>
</dbReference>
<proteinExistence type="predicted"/>
<name>A0A1Y2CIA9_9FUNG</name>
<sequence>MKIDSDGGCTAQVLDAVLGGMRGWFAGEEDGEAAWFRDDVDVLISIGEFSV</sequence>
<evidence type="ECO:0000313" key="1">
    <source>
        <dbReference type="EMBL" id="ORY46752.1"/>
    </source>
</evidence>
<protein>
    <submittedName>
        <fullName evidence="1">Uncharacterized protein</fullName>
    </submittedName>
</protein>
<accession>A0A1Y2CIA9</accession>